<dbReference type="InterPro" id="IPR018211">
    <property type="entry name" value="ADH_Fe_CS"/>
</dbReference>
<accession>A0A383DMK6</accession>
<dbReference type="GO" id="GO:0046872">
    <property type="term" value="F:metal ion binding"/>
    <property type="evidence" value="ECO:0007669"/>
    <property type="project" value="InterPro"/>
</dbReference>
<gene>
    <name evidence="2" type="ORF">METZ01_LOCUS498590</name>
</gene>
<dbReference type="InterPro" id="IPR056798">
    <property type="entry name" value="ADH_Fe_C"/>
</dbReference>
<dbReference type="EMBL" id="UINC01218627">
    <property type="protein sequence ID" value="SVE45736.1"/>
    <property type="molecule type" value="Genomic_DNA"/>
</dbReference>
<dbReference type="PROSITE" id="PS00913">
    <property type="entry name" value="ADH_IRON_1"/>
    <property type="match status" value="1"/>
</dbReference>
<dbReference type="SUPFAM" id="SSF56796">
    <property type="entry name" value="Dehydroquinate synthase-like"/>
    <property type="match status" value="1"/>
</dbReference>
<feature type="domain" description="Fe-containing alcohol dehydrogenase-like C-terminal" evidence="1">
    <location>
        <begin position="32"/>
        <end position="228"/>
    </location>
</feature>
<dbReference type="Gene3D" id="1.20.1090.10">
    <property type="entry name" value="Dehydroquinate synthase-like - alpha domain"/>
    <property type="match status" value="1"/>
</dbReference>
<dbReference type="GO" id="GO:0004022">
    <property type="term" value="F:alcohol dehydrogenase (NAD+) activity"/>
    <property type="evidence" value="ECO:0007669"/>
    <property type="project" value="TreeGrafter"/>
</dbReference>
<dbReference type="InterPro" id="IPR039697">
    <property type="entry name" value="Alcohol_dehydrogenase_Fe"/>
</dbReference>
<organism evidence="2">
    <name type="scientific">marine metagenome</name>
    <dbReference type="NCBI Taxonomy" id="408172"/>
    <lineage>
        <taxon>unclassified sequences</taxon>
        <taxon>metagenomes</taxon>
        <taxon>ecological metagenomes</taxon>
    </lineage>
</organism>
<dbReference type="AlphaFoldDB" id="A0A383DMK6"/>
<dbReference type="Pfam" id="PF25137">
    <property type="entry name" value="ADH_Fe_C"/>
    <property type="match status" value="1"/>
</dbReference>
<sequence>EGVKHSVASPHIRPAHVVLDWRLTENLPADITAHSGFDALCQAIESIWSINANETSLMYAEEALQLVFNNLENAFVGATPENREALMRGANLAGRAIDITFTTAPHALSYPVTSEYGVPHGVAVALFIVPILSYNSEVSTADCADPRGPETTSRRINRIVQLLGCENVIAAADRLWQMLDRLQCPRRLRDVGVTTAEQVQAIAGKVNAERLANNPRRIPADALSRLLEGLI</sequence>
<dbReference type="PANTHER" id="PTHR11496">
    <property type="entry name" value="ALCOHOL DEHYDROGENASE"/>
    <property type="match status" value="1"/>
</dbReference>
<evidence type="ECO:0000313" key="2">
    <source>
        <dbReference type="EMBL" id="SVE45736.1"/>
    </source>
</evidence>
<reference evidence="2" key="1">
    <citation type="submission" date="2018-05" db="EMBL/GenBank/DDBJ databases">
        <authorList>
            <person name="Lanie J.A."/>
            <person name="Ng W.-L."/>
            <person name="Kazmierczak K.M."/>
            <person name="Andrzejewski T.M."/>
            <person name="Davidsen T.M."/>
            <person name="Wayne K.J."/>
            <person name="Tettelin H."/>
            <person name="Glass J.I."/>
            <person name="Rusch D."/>
            <person name="Podicherti R."/>
            <person name="Tsui H.-C.T."/>
            <person name="Winkler M.E."/>
        </authorList>
    </citation>
    <scope>NUCLEOTIDE SEQUENCE</scope>
</reference>
<dbReference type="PANTHER" id="PTHR11496:SF103">
    <property type="entry name" value="DEHYDROGENASE, PUTATIVE-RELATED"/>
    <property type="match status" value="1"/>
</dbReference>
<feature type="non-terminal residue" evidence="2">
    <location>
        <position position="1"/>
    </location>
</feature>
<evidence type="ECO:0000259" key="1">
    <source>
        <dbReference type="Pfam" id="PF25137"/>
    </source>
</evidence>
<proteinExistence type="predicted"/>
<protein>
    <recommendedName>
        <fullName evidence="1">Fe-containing alcohol dehydrogenase-like C-terminal domain-containing protein</fullName>
    </recommendedName>
</protein>
<name>A0A383DMK6_9ZZZZ</name>